<keyword evidence="1" id="KW-1185">Reference proteome</keyword>
<reference evidence="2" key="1">
    <citation type="submission" date="2024-02" db="UniProtKB">
        <authorList>
            <consortium name="WormBaseParasite"/>
        </authorList>
    </citation>
    <scope>IDENTIFICATION</scope>
</reference>
<dbReference type="AlphaFoldDB" id="A0AAF3F1K9"/>
<organism evidence="1 2">
    <name type="scientific">Mesorhabditis belari</name>
    <dbReference type="NCBI Taxonomy" id="2138241"/>
    <lineage>
        <taxon>Eukaryota</taxon>
        <taxon>Metazoa</taxon>
        <taxon>Ecdysozoa</taxon>
        <taxon>Nematoda</taxon>
        <taxon>Chromadorea</taxon>
        <taxon>Rhabditida</taxon>
        <taxon>Rhabditina</taxon>
        <taxon>Rhabditomorpha</taxon>
        <taxon>Rhabditoidea</taxon>
        <taxon>Rhabditidae</taxon>
        <taxon>Mesorhabditinae</taxon>
        <taxon>Mesorhabditis</taxon>
    </lineage>
</organism>
<dbReference type="Proteomes" id="UP000887575">
    <property type="component" value="Unassembled WGS sequence"/>
</dbReference>
<name>A0AAF3F1K9_9BILA</name>
<proteinExistence type="predicted"/>
<dbReference type="WBParaSite" id="MBELARI_LOCUS20314">
    <property type="protein sequence ID" value="MBELARI_LOCUS20314"/>
    <property type="gene ID" value="MBELARI_LOCUS20314"/>
</dbReference>
<accession>A0AAF3F1K9</accession>
<sequence>MRPNLIRLAGNLFSSTGAHGDSRRQLNLARPFTGHRPMTASMSTSIPIDVLKNTAKAKVEGEKFGEEKSQKDEQNMEAADKLLGSKIAIPSQHRAQEHEKWNKIEVMSPEEAEKLRAKYAQQADDKLVKEQGCGPNSFVSKTLILPYILRTRGADLEGNSITLCNFHDLYLANLLKKKGCKNITLVEKSFDNSQIIKEK</sequence>
<evidence type="ECO:0000313" key="2">
    <source>
        <dbReference type="WBParaSite" id="MBELARI_LOCUS20314"/>
    </source>
</evidence>
<protein>
    <submittedName>
        <fullName evidence="2">Uncharacterized protein</fullName>
    </submittedName>
</protein>
<evidence type="ECO:0000313" key="1">
    <source>
        <dbReference type="Proteomes" id="UP000887575"/>
    </source>
</evidence>